<evidence type="ECO:0000256" key="2">
    <source>
        <dbReference type="RuleBase" id="RU361173"/>
    </source>
</evidence>
<keyword evidence="2" id="KW-0119">Carbohydrate metabolism</keyword>
<evidence type="ECO:0000256" key="1">
    <source>
        <dbReference type="ARBA" id="ARBA00023239"/>
    </source>
</evidence>
<dbReference type="InterPro" id="IPR045032">
    <property type="entry name" value="PEL"/>
</dbReference>
<dbReference type="Proteomes" id="UP000242515">
    <property type="component" value="Unassembled WGS sequence"/>
</dbReference>
<keyword evidence="2" id="KW-0624">Polysaccharide degradation</keyword>
<dbReference type="Gene3D" id="2.160.20.10">
    <property type="entry name" value="Single-stranded right-handed beta-helix, Pectin lyase-like"/>
    <property type="match status" value="1"/>
</dbReference>
<dbReference type="GO" id="GO:0030570">
    <property type="term" value="F:pectate lyase activity"/>
    <property type="evidence" value="ECO:0007669"/>
    <property type="project" value="InterPro"/>
</dbReference>
<sequence length="390" mass="42621">MKPNKYIAISTSSLFLLCLSVAQAETLPITQLIVKQGKEVAPSDGWAGQAGGTTGGSLASWKNIYTVSSAQQLRDVVNAAADQPKIIQIKGTIDISNGIPYKNFADQKKRSQLAVPANTTLIGIGKEAKFIHGSLLVNQVQNVILRNFTVEMPVDVAPHYEQGDGWNAEWDGITIEESQHVWVDHLTLTDGSFTDDQYKQKDGETWTQHDGMLDIKRGSDFVTISWSDFNHHDKTMLIGHSDGNGAQDTGKLHVTIHDSVFELIEQRSPRVRFGQVHSFNNLFMGDAGSRVPAYRYQYSYGVGVKGSIISENNQFSINGLSDNCKIVKAFGKDGNSFSDKGSYAGNSAWLGGTKCAGLSVPKWKIPYTYRLIAVSQVLQRGTTQAGAGKM</sequence>
<dbReference type="PANTHER" id="PTHR31683">
    <property type="entry name" value="PECTATE LYASE 18-RELATED"/>
    <property type="match status" value="1"/>
</dbReference>
<dbReference type="AlphaFoldDB" id="A0A1H9F4Q1"/>
<reference evidence="6" key="1">
    <citation type="submission" date="2016-10" db="EMBL/GenBank/DDBJ databases">
        <authorList>
            <person name="Varghese N."/>
            <person name="Submissions S."/>
        </authorList>
    </citation>
    <scope>NUCLEOTIDE SEQUENCE [LARGE SCALE GENOMIC DNA]</scope>
    <source>
        <strain evidence="6">8N4</strain>
    </source>
</reference>
<dbReference type="GO" id="GO:0000272">
    <property type="term" value="P:polysaccharide catabolic process"/>
    <property type="evidence" value="ECO:0007669"/>
    <property type="project" value="UniProtKB-KW"/>
</dbReference>
<evidence type="ECO:0000313" key="6">
    <source>
        <dbReference type="Proteomes" id="UP000242515"/>
    </source>
</evidence>
<keyword evidence="3" id="KW-0732">Signal</keyword>
<keyword evidence="2" id="KW-0964">Secreted</keyword>
<evidence type="ECO:0000313" key="5">
    <source>
        <dbReference type="EMBL" id="SEQ32984.1"/>
    </source>
</evidence>
<evidence type="ECO:0000259" key="4">
    <source>
        <dbReference type="SMART" id="SM00656"/>
    </source>
</evidence>
<dbReference type="SMART" id="SM00656">
    <property type="entry name" value="Amb_all"/>
    <property type="match status" value="1"/>
</dbReference>
<evidence type="ECO:0000256" key="3">
    <source>
        <dbReference type="SAM" id="SignalP"/>
    </source>
</evidence>
<dbReference type="EMBL" id="FOGC01000002">
    <property type="protein sequence ID" value="SEQ32984.1"/>
    <property type="molecule type" value="Genomic_DNA"/>
</dbReference>
<dbReference type="InterPro" id="IPR002022">
    <property type="entry name" value="Pec_lyase"/>
</dbReference>
<keyword evidence="6" id="KW-1185">Reference proteome</keyword>
<comment type="subcellular location">
    <subcellularLocation>
        <location evidence="2">Secreted</location>
    </subcellularLocation>
</comment>
<dbReference type="Pfam" id="PF00544">
    <property type="entry name" value="Pectate_lyase_4"/>
    <property type="match status" value="1"/>
</dbReference>
<protein>
    <submittedName>
        <fullName evidence="5">Pectate lyase</fullName>
    </submittedName>
</protein>
<comment type="similarity">
    <text evidence="2">Belongs to the polysaccharide lyase 1 family.</text>
</comment>
<feature type="signal peptide" evidence="3">
    <location>
        <begin position="1"/>
        <end position="24"/>
    </location>
</feature>
<dbReference type="InterPro" id="IPR012334">
    <property type="entry name" value="Pectin_lyas_fold"/>
</dbReference>
<accession>A0A1H9F4Q1</accession>
<feature type="domain" description="Pectate lyase" evidence="4">
    <location>
        <begin position="60"/>
        <end position="321"/>
    </location>
</feature>
<name>A0A1H9F4Q1_9GAMM</name>
<dbReference type="STRING" id="988801.SAMN05216522_102168"/>
<dbReference type="GO" id="GO:0005576">
    <property type="term" value="C:extracellular region"/>
    <property type="evidence" value="ECO:0007669"/>
    <property type="project" value="UniProtKB-SubCell"/>
</dbReference>
<gene>
    <name evidence="5" type="ORF">SAMN05216522_102168</name>
</gene>
<dbReference type="InterPro" id="IPR011050">
    <property type="entry name" value="Pectin_lyase_fold/virulence"/>
</dbReference>
<dbReference type="RefSeq" id="WP_177173073.1">
    <property type="nucleotide sequence ID" value="NZ_FOGC01000002.1"/>
</dbReference>
<feature type="chain" id="PRO_5017461241" evidence="3">
    <location>
        <begin position="25"/>
        <end position="390"/>
    </location>
</feature>
<proteinExistence type="inferred from homology"/>
<keyword evidence="1 2" id="KW-0456">Lyase</keyword>
<dbReference type="PANTHER" id="PTHR31683:SF18">
    <property type="entry name" value="PECTATE LYASE 21-RELATED"/>
    <property type="match status" value="1"/>
</dbReference>
<dbReference type="SUPFAM" id="SSF51126">
    <property type="entry name" value="Pectin lyase-like"/>
    <property type="match status" value="1"/>
</dbReference>
<organism evidence="5 6">
    <name type="scientific">Rosenbergiella nectarea</name>
    <dbReference type="NCBI Taxonomy" id="988801"/>
    <lineage>
        <taxon>Bacteria</taxon>
        <taxon>Pseudomonadati</taxon>
        <taxon>Pseudomonadota</taxon>
        <taxon>Gammaproteobacteria</taxon>
        <taxon>Enterobacterales</taxon>
        <taxon>Erwiniaceae</taxon>
        <taxon>Rosenbergiella</taxon>
    </lineage>
</organism>